<organism evidence="1 2">
    <name type="scientific">Streptomyces aurantiacus JA 4570</name>
    <dbReference type="NCBI Taxonomy" id="1286094"/>
    <lineage>
        <taxon>Bacteria</taxon>
        <taxon>Bacillati</taxon>
        <taxon>Actinomycetota</taxon>
        <taxon>Actinomycetes</taxon>
        <taxon>Kitasatosporales</taxon>
        <taxon>Streptomycetaceae</taxon>
        <taxon>Streptomyces</taxon>
        <taxon>Streptomyces aurantiacus group</taxon>
    </lineage>
</organism>
<dbReference type="AlphaFoldDB" id="S4A1S0"/>
<reference evidence="1 2" key="1">
    <citation type="submission" date="2013-02" db="EMBL/GenBank/DDBJ databases">
        <title>Draft Genome Sequence of Streptomyces aurantiacus, Which Produces Setomimycin.</title>
        <authorList>
            <person name="Gruening B.A."/>
            <person name="Praeg A."/>
            <person name="Erxleben A."/>
            <person name="Guenther S."/>
            <person name="Mueller M."/>
        </authorList>
    </citation>
    <scope>NUCLEOTIDE SEQUENCE [LARGE SCALE GENOMIC DNA]</scope>
    <source>
        <strain evidence="1 2">JA 4570</strain>
    </source>
</reference>
<protein>
    <submittedName>
        <fullName evidence="1">Uncharacterized protein</fullName>
    </submittedName>
</protein>
<name>S4A1S0_9ACTN</name>
<proteinExistence type="predicted"/>
<gene>
    <name evidence="1" type="ORF">STRAU_2203</name>
</gene>
<dbReference type="Proteomes" id="UP000014629">
    <property type="component" value="Unassembled WGS sequence"/>
</dbReference>
<dbReference type="PATRIC" id="fig|1286094.4.peg.2179"/>
<dbReference type="EMBL" id="AOPZ01000078">
    <property type="protein sequence ID" value="EPH44645.1"/>
    <property type="molecule type" value="Genomic_DNA"/>
</dbReference>
<evidence type="ECO:0000313" key="1">
    <source>
        <dbReference type="EMBL" id="EPH44645.1"/>
    </source>
</evidence>
<comment type="caution">
    <text evidence="1">The sequence shown here is derived from an EMBL/GenBank/DDBJ whole genome shotgun (WGS) entry which is preliminary data.</text>
</comment>
<keyword evidence="2" id="KW-1185">Reference proteome</keyword>
<sequence length="50" mass="4908">MPLMEAAFAAATVAPNVRPACAPPDPLCCSPSGAARHKTLAALTSGEGGE</sequence>
<evidence type="ECO:0000313" key="2">
    <source>
        <dbReference type="Proteomes" id="UP000014629"/>
    </source>
</evidence>
<accession>S4A1S0</accession>